<gene>
    <name evidence="15" type="ORF">GCM10008938_25360</name>
</gene>
<comment type="similarity">
    <text evidence="1 8 9">Belongs to the peptidase S8 family.</text>
</comment>
<feature type="domain" description="Inhibitor I9" evidence="13">
    <location>
        <begin position="49"/>
        <end position="120"/>
    </location>
</feature>
<evidence type="ECO:0000256" key="4">
    <source>
        <dbReference type="ARBA" id="ARBA00022670"/>
    </source>
</evidence>
<protein>
    <recommendedName>
        <fullName evidence="17">Peptidase S8</fullName>
    </recommendedName>
</protein>
<evidence type="ECO:0000313" key="15">
    <source>
        <dbReference type="EMBL" id="GGJ38156.1"/>
    </source>
</evidence>
<evidence type="ECO:0000259" key="14">
    <source>
        <dbReference type="Pfam" id="PF06280"/>
    </source>
</evidence>
<evidence type="ECO:0000313" key="16">
    <source>
        <dbReference type="Proteomes" id="UP000632222"/>
    </source>
</evidence>
<accession>A0ABQ2D2G2</accession>
<dbReference type="InterPro" id="IPR015500">
    <property type="entry name" value="Peptidase_S8_subtilisin-rel"/>
</dbReference>
<comment type="caution">
    <text evidence="15">The sequence shown here is derived from an EMBL/GenBank/DDBJ whole genome shotgun (WGS) entry which is preliminary data.</text>
</comment>
<evidence type="ECO:0000256" key="10">
    <source>
        <dbReference type="SAM" id="SignalP"/>
    </source>
</evidence>
<dbReference type="PROSITE" id="PS00136">
    <property type="entry name" value="SUBTILASE_ASP"/>
    <property type="match status" value="1"/>
</dbReference>
<reference evidence="16" key="1">
    <citation type="journal article" date="2019" name="Int. J. Syst. Evol. Microbiol.">
        <title>The Global Catalogue of Microorganisms (GCM) 10K type strain sequencing project: providing services to taxonomists for standard genome sequencing and annotation.</title>
        <authorList>
            <consortium name="The Broad Institute Genomics Platform"/>
            <consortium name="The Broad Institute Genome Sequencing Center for Infectious Disease"/>
            <person name="Wu L."/>
            <person name="Ma J."/>
        </authorList>
    </citation>
    <scope>NUCLEOTIDE SEQUENCE [LARGE SCALE GENOMIC DNA]</scope>
    <source>
        <strain evidence="16">JCM 14370</strain>
    </source>
</reference>
<feature type="domain" description="Peptidase S8/S53" evidence="11">
    <location>
        <begin position="159"/>
        <end position="557"/>
    </location>
</feature>
<dbReference type="PANTHER" id="PTHR43806">
    <property type="entry name" value="PEPTIDASE S8"/>
    <property type="match status" value="1"/>
</dbReference>
<feature type="chain" id="PRO_5046415982" description="Peptidase S8" evidence="10">
    <location>
        <begin position="20"/>
        <end position="848"/>
    </location>
</feature>
<keyword evidence="5 10" id="KW-0732">Signal</keyword>
<dbReference type="Pfam" id="PF06280">
    <property type="entry name" value="fn3_5"/>
    <property type="match status" value="1"/>
</dbReference>
<keyword evidence="2" id="KW-0134">Cell wall</keyword>
<dbReference type="InterPro" id="IPR050131">
    <property type="entry name" value="Peptidase_S8_subtilisin-like"/>
</dbReference>
<dbReference type="EMBL" id="BMOD01000008">
    <property type="protein sequence ID" value="GGJ38156.1"/>
    <property type="molecule type" value="Genomic_DNA"/>
</dbReference>
<dbReference type="PRINTS" id="PR00723">
    <property type="entry name" value="SUBTILISIN"/>
</dbReference>
<evidence type="ECO:0000259" key="12">
    <source>
        <dbReference type="Pfam" id="PF02225"/>
    </source>
</evidence>
<dbReference type="InterPro" id="IPR036852">
    <property type="entry name" value="Peptidase_S8/S53_dom_sf"/>
</dbReference>
<keyword evidence="3" id="KW-0964">Secreted</keyword>
<dbReference type="RefSeq" id="WP_189003057.1">
    <property type="nucleotide sequence ID" value="NZ_BMOD01000008.1"/>
</dbReference>
<evidence type="ECO:0000256" key="9">
    <source>
        <dbReference type="RuleBase" id="RU003355"/>
    </source>
</evidence>
<evidence type="ECO:0008006" key="17">
    <source>
        <dbReference type="Google" id="ProtNLM"/>
    </source>
</evidence>
<evidence type="ECO:0000259" key="11">
    <source>
        <dbReference type="Pfam" id="PF00082"/>
    </source>
</evidence>
<name>A0ABQ2D2G2_9DEIO</name>
<evidence type="ECO:0000256" key="1">
    <source>
        <dbReference type="ARBA" id="ARBA00011073"/>
    </source>
</evidence>
<feature type="domain" description="PA" evidence="12">
    <location>
        <begin position="369"/>
        <end position="444"/>
    </location>
</feature>
<keyword evidence="4 8" id="KW-0645">Protease</keyword>
<feature type="active site" description="Charge relay system" evidence="8">
    <location>
        <position position="168"/>
    </location>
</feature>
<evidence type="ECO:0000256" key="8">
    <source>
        <dbReference type="PROSITE-ProRule" id="PRU01240"/>
    </source>
</evidence>
<dbReference type="PANTHER" id="PTHR43806:SF11">
    <property type="entry name" value="CEREVISIN-RELATED"/>
    <property type="match status" value="1"/>
</dbReference>
<dbReference type="InterPro" id="IPR000209">
    <property type="entry name" value="Peptidase_S8/S53_dom"/>
</dbReference>
<dbReference type="Pfam" id="PF05922">
    <property type="entry name" value="Inhibitor_I9"/>
    <property type="match status" value="1"/>
</dbReference>
<keyword evidence="6 8" id="KW-0378">Hydrolase</keyword>
<dbReference type="Proteomes" id="UP000632222">
    <property type="component" value="Unassembled WGS sequence"/>
</dbReference>
<dbReference type="PROSITE" id="PS00137">
    <property type="entry name" value="SUBTILASE_HIS"/>
    <property type="match status" value="1"/>
</dbReference>
<dbReference type="PROSITE" id="PS51257">
    <property type="entry name" value="PROKAR_LIPOPROTEIN"/>
    <property type="match status" value="1"/>
</dbReference>
<dbReference type="InterPro" id="IPR022398">
    <property type="entry name" value="Peptidase_S8_His-AS"/>
</dbReference>
<sequence>MSKKFFSSLTLITATIILAGCSGGTIPTQKSLPAPHAPQTSQPTTKTLQSQTRWMVEFETQGVGIQRLSVQSFSKLAADQNIQYQQNYAYSRVFNGVSVTTTRGNIERLAALPGVKAVYRVGQISLPKDVPAAAPSPALTTALAQTGADIAQNEMGLSGKGIKVGIIDTGIDIDHPDLKDHIIVQHDFVGDNYGKPGNYVPKPDNIADDCNGHGTHVAGIVGAHGTVTGVAPQASLGAYRVFGCEGSTYDDIIIAALEQAVADKMDVVNMSLGSFGTWAGGLRSEVFKKAADAGTIVVVSGGNEGKEGPFATGNNAADQNTIAAVSYEATMLNLNYFTANGVDVGFIKGSASAPVPTTGTLPLTRTGTATTTNDACSPLPAGSLTGKAVLIRRGTCAFTVKAQNAQAAGAAAVVIYNNTAGYISPSVVADIPVVSIEKSAGEALDAKLAAAEAVTITWKSDIKSFPNPVGGLPSDFTSYGPTQTLAFKPDVAAPGGQIYSTYPLEKGGYATESGTSMASPHVAGLIALMLEARPTLKGNLERVRGLLQNNAVPAAFKGTPYLDAVHRQGAGMANVVKSILNPVYTEPSRLALGEVQGTVSKTVRLYNNGTKALTYKLSVAPAVGTYGTYPVEFSGEVPDVQLQYSTVTIYPGESFPVKVDITPAPDDRDGVVFGGYIVMTPSKGDVVRVPFMGYKGDLQALPAMTDNVMTMFDPETGNEFEQIDGAVFDFSKGQFPTLYFQMSYAAQQIVIDVLDGRTDKPIYDTGSEVYVENDLPRNQLLNPDRSPYYDFTWYGGAKKAQLKAGVAVTKTVKDGAYRLRLRALRAGGDPTNPEHWDTWISPLFYVKN</sequence>
<dbReference type="Gene3D" id="2.60.40.1710">
    <property type="entry name" value="Subtilisin-like superfamily"/>
    <property type="match status" value="1"/>
</dbReference>
<dbReference type="InterPro" id="IPR010435">
    <property type="entry name" value="C5a/SBT2-like_Fn3"/>
</dbReference>
<feature type="domain" description="C5a peptidase/Subtilisin-like protease SBT2-like Fn3-like" evidence="14">
    <location>
        <begin position="591"/>
        <end position="692"/>
    </location>
</feature>
<organism evidence="15 16">
    <name type="scientific">Deinococcus roseus</name>
    <dbReference type="NCBI Taxonomy" id="392414"/>
    <lineage>
        <taxon>Bacteria</taxon>
        <taxon>Thermotogati</taxon>
        <taxon>Deinococcota</taxon>
        <taxon>Deinococci</taxon>
        <taxon>Deinococcales</taxon>
        <taxon>Deinococcaceae</taxon>
        <taxon>Deinococcus</taxon>
    </lineage>
</organism>
<dbReference type="InterPro" id="IPR023828">
    <property type="entry name" value="Peptidase_S8_Ser-AS"/>
</dbReference>
<dbReference type="PROSITE" id="PS00138">
    <property type="entry name" value="SUBTILASE_SER"/>
    <property type="match status" value="1"/>
</dbReference>
<evidence type="ECO:0000256" key="5">
    <source>
        <dbReference type="ARBA" id="ARBA00022729"/>
    </source>
</evidence>
<dbReference type="Pfam" id="PF00082">
    <property type="entry name" value="Peptidase_S8"/>
    <property type="match status" value="1"/>
</dbReference>
<dbReference type="PROSITE" id="PS51892">
    <property type="entry name" value="SUBTILASE"/>
    <property type="match status" value="1"/>
</dbReference>
<dbReference type="Pfam" id="PF02225">
    <property type="entry name" value="PA"/>
    <property type="match status" value="1"/>
</dbReference>
<feature type="active site" description="Charge relay system" evidence="8">
    <location>
        <position position="213"/>
    </location>
</feature>
<dbReference type="InterPro" id="IPR010259">
    <property type="entry name" value="S8pro/Inhibitor_I9"/>
</dbReference>
<dbReference type="InterPro" id="IPR046450">
    <property type="entry name" value="PA_dom_sf"/>
</dbReference>
<keyword evidence="7 8" id="KW-0720">Serine protease</keyword>
<dbReference type="InterPro" id="IPR003137">
    <property type="entry name" value="PA_domain"/>
</dbReference>
<evidence type="ECO:0000256" key="6">
    <source>
        <dbReference type="ARBA" id="ARBA00022801"/>
    </source>
</evidence>
<feature type="signal peptide" evidence="10">
    <location>
        <begin position="1"/>
        <end position="19"/>
    </location>
</feature>
<proteinExistence type="inferred from homology"/>
<dbReference type="Gene3D" id="3.40.50.200">
    <property type="entry name" value="Peptidase S8/S53 domain"/>
    <property type="match status" value="1"/>
</dbReference>
<dbReference type="SUPFAM" id="SSF52743">
    <property type="entry name" value="Subtilisin-like"/>
    <property type="match status" value="1"/>
</dbReference>
<dbReference type="Gene3D" id="3.50.30.30">
    <property type="match status" value="1"/>
</dbReference>
<dbReference type="InterPro" id="IPR023827">
    <property type="entry name" value="Peptidase_S8_Asp-AS"/>
</dbReference>
<feature type="active site" description="Charge relay system" evidence="8">
    <location>
        <position position="516"/>
    </location>
</feature>
<evidence type="ECO:0000259" key="13">
    <source>
        <dbReference type="Pfam" id="PF05922"/>
    </source>
</evidence>
<evidence type="ECO:0000256" key="3">
    <source>
        <dbReference type="ARBA" id="ARBA00022525"/>
    </source>
</evidence>
<evidence type="ECO:0000256" key="2">
    <source>
        <dbReference type="ARBA" id="ARBA00022512"/>
    </source>
</evidence>
<dbReference type="SUPFAM" id="SSF52025">
    <property type="entry name" value="PA domain"/>
    <property type="match status" value="1"/>
</dbReference>
<keyword evidence="16" id="KW-1185">Reference proteome</keyword>
<evidence type="ECO:0000256" key="7">
    <source>
        <dbReference type="ARBA" id="ARBA00022825"/>
    </source>
</evidence>